<feature type="chain" id="PRO_5012655041" evidence="1">
    <location>
        <begin position="20"/>
        <end position="385"/>
    </location>
</feature>
<evidence type="ECO:0000256" key="1">
    <source>
        <dbReference type="SAM" id="SignalP"/>
    </source>
</evidence>
<accession>A0A2D0NAC2</accession>
<comment type="caution">
    <text evidence="2">The sequence shown here is derived from an EMBL/GenBank/DDBJ whole genome shotgun (WGS) entry which is preliminary data.</text>
</comment>
<reference evidence="2 3" key="1">
    <citation type="submission" date="2017-10" db="EMBL/GenBank/DDBJ databases">
        <title>The draft genome sequence of Lewinella nigricans NBRC 102662.</title>
        <authorList>
            <person name="Wang K."/>
        </authorList>
    </citation>
    <scope>NUCLEOTIDE SEQUENCE [LARGE SCALE GENOMIC DNA]</scope>
    <source>
        <strain evidence="2 3">NBRC 102662</strain>
    </source>
</reference>
<protein>
    <submittedName>
        <fullName evidence="2">Uncharacterized protein</fullName>
    </submittedName>
</protein>
<organism evidence="2 3">
    <name type="scientific">Flavilitoribacter nigricans (strain ATCC 23147 / DSM 23189 / NBRC 102662 / NCIMB 1420 / SS-2)</name>
    <name type="common">Lewinella nigricans</name>
    <dbReference type="NCBI Taxonomy" id="1122177"/>
    <lineage>
        <taxon>Bacteria</taxon>
        <taxon>Pseudomonadati</taxon>
        <taxon>Bacteroidota</taxon>
        <taxon>Saprospiria</taxon>
        <taxon>Saprospirales</taxon>
        <taxon>Lewinellaceae</taxon>
        <taxon>Flavilitoribacter</taxon>
    </lineage>
</organism>
<dbReference type="RefSeq" id="WP_099151012.1">
    <property type="nucleotide sequence ID" value="NZ_PDUD01000021.1"/>
</dbReference>
<gene>
    <name evidence="2" type="ORF">CRP01_15675</name>
</gene>
<dbReference type="AlphaFoldDB" id="A0A2D0NAC2"/>
<feature type="signal peptide" evidence="1">
    <location>
        <begin position="1"/>
        <end position="19"/>
    </location>
</feature>
<keyword evidence="1" id="KW-0732">Signal</keyword>
<name>A0A2D0NAC2_FLAN2</name>
<keyword evidence="3" id="KW-1185">Reference proteome</keyword>
<dbReference type="Proteomes" id="UP000223913">
    <property type="component" value="Unassembled WGS sequence"/>
</dbReference>
<evidence type="ECO:0000313" key="2">
    <source>
        <dbReference type="EMBL" id="PHN05435.1"/>
    </source>
</evidence>
<proteinExistence type="predicted"/>
<dbReference type="EMBL" id="PDUD01000021">
    <property type="protein sequence ID" value="PHN05435.1"/>
    <property type="molecule type" value="Genomic_DNA"/>
</dbReference>
<dbReference type="SUPFAM" id="SSF101898">
    <property type="entry name" value="NHL repeat"/>
    <property type="match status" value="1"/>
</dbReference>
<sequence length="385" mass="42653">MKRQLLSFCLVVACLWSYASPENYERLTKDFVRGQAAVQSMSVLTFGPEGILFIGDSKAGKVFALDLEDREAPAERKPFSMEDVEGKLAALLGTDPRGVVIHDLAVNPLSQHIYLAVSRSDAKALGFWKTPNDLAYAGILLRIDPEGNISEVSLDNIRHSMADVPSVVKGGEQNWRKSDNRTEAITDIAYHDGKLFVTGLSNEEFASALRVLNFPFKKKATTTTIEVFHVAHGKSETEAPIRTLIPYDLNGETYLLATYTCTPFVSIPLSEVKDGQHVVSKTLGEFGFGNMPIDIITYKQGDKSYILMSNTSKALIKIDPEDITKIKEGLTEPLKDGEYAVGLEHSVLSRVGITHIDNLNEENILTLQRMPNGDLNLNTYPNQWM</sequence>
<evidence type="ECO:0000313" key="3">
    <source>
        <dbReference type="Proteomes" id="UP000223913"/>
    </source>
</evidence>
<dbReference type="OrthoDB" id="237405at2"/>